<dbReference type="EMBL" id="LT629711">
    <property type="protein sequence ID" value="SDP25206.1"/>
    <property type="molecule type" value="Genomic_DNA"/>
</dbReference>
<keyword evidence="1" id="KW-0812">Transmembrane</keyword>
<feature type="domain" description="SAF" evidence="2">
    <location>
        <begin position="47"/>
        <end position="110"/>
    </location>
</feature>
<dbReference type="RefSeq" id="WP_157692965.1">
    <property type="nucleotide sequence ID" value="NZ_LT629711.1"/>
</dbReference>
<protein>
    <recommendedName>
        <fullName evidence="2">SAF domain-containing protein</fullName>
    </recommendedName>
</protein>
<keyword evidence="1" id="KW-0472">Membrane</keyword>
<dbReference type="SMART" id="SM00858">
    <property type="entry name" value="SAF"/>
    <property type="match status" value="1"/>
</dbReference>
<evidence type="ECO:0000256" key="1">
    <source>
        <dbReference type="SAM" id="Phobius"/>
    </source>
</evidence>
<name>A0A1H0R824_9MICO</name>
<accession>A0A1H0R824</accession>
<keyword evidence="4" id="KW-1185">Reference proteome</keyword>
<proteinExistence type="predicted"/>
<dbReference type="AlphaFoldDB" id="A0A1H0R824"/>
<feature type="transmembrane region" description="Helical" evidence="1">
    <location>
        <begin position="20"/>
        <end position="41"/>
    </location>
</feature>
<dbReference type="STRING" id="443156.SAMN04489867_1863"/>
<dbReference type="InterPro" id="IPR013974">
    <property type="entry name" value="SAF"/>
</dbReference>
<evidence type="ECO:0000259" key="2">
    <source>
        <dbReference type="SMART" id="SM00858"/>
    </source>
</evidence>
<sequence length="234" mass="23294">MTDLPTPTAARLARPSWRDTRLLVGVLIVLASVALGAGVVARADDRTPVYAARAPLVPGQRLTADDLSRVDVQLGSQQPHYLSAGGGLAPDRFVVRPVAAGELVPVGAVGGRDQVGVQPLVLSVDAGAAAALRVGSTVDVYVNRVDPGDEGGESGRAAGAGAGGGFLGPELTLEAVPVSSLPRAGGGLGGGAAGDRAVQVMAPTARIKEVIAAVDLGARITVVPVAGSAVRVEQ</sequence>
<evidence type="ECO:0000313" key="4">
    <source>
        <dbReference type="Proteomes" id="UP000199077"/>
    </source>
</evidence>
<keyword evidence="1" id="KW-1133">Transmembrane helix</keyword>
<dbReference type="Proteomes" id="UP000199077">
    <property type="component" value="Chromosome I"/>
</dbReference>
<dbReference type="OrthoDB" id="5192391at2"/>
<gene>
    <name evidence="3" type="ORF">SAMN04489867_1863</name>
</gene>
<evidence type="ECO:0000313" key="3">
    <source>
        <dbReference type="EMBL" id="SDP25206.1"/>
    </source>
</evidence>
<reference evidence="4" key="1">
    <citation type="submission" date="2016-10" db="EMBL/GenBank/DDBJ databases">
        <authorList>
            <person name="Varghese N."/>
            <person name="Submissions S."/>
        </authorList>
    </citation>
    <scope>NUCLEOTIDE SEQUENCE [LARGE SCALE GENOMIC DNA]</scope>
    <source>
        <strain evidence="4">DSM 22329</strain>
    </source>
</reference>
<organism evidence="3 4">
    <name type="scientific">Pedococcus dokdonensis</name>
    <dbReference type="NCBI Taxonomy" id="443156"/>
    <lineage>
        <taxon>Bacteria</taxon>
        <taxon>Bacillati</taxon>
        <taxon>Actinomycetota</taxon>
        <taxon>Actinomycetes</taxon>
        <taxon>Micrococcales</taxon>
        <taxon>Intrasporangiaceae</taxon>
        <taxon>Pedococcus</taxon>
    </lineage>
</organism>